<dbReference type="AlphaFoldDB" id="A0A8K1CVP7"/>
<reference evidence="6" key="1">
    <citation type="submission" date="2019-03" db="EMBL/GenBank/DDBJ databases">
        <title>Long read genome sequence of the mycoparasitic Pythium oligandrum ATCC 38472 isolated from sugarbeet rhizosphere.</title>
        <authorList>
            <person name="Gaulin E."/>
        </authorList>
    </citation>
    <scope>NUCLEOTIDE SEQUENCE</scope>
    <source>
        <strain evidence="6">ATCC 38472_TT</strain>
    </source>
</reference>
<feature type="transmembrane region" description="Helical" evidence="5">
    <location>
        <begin position="272"/>
        <end position="291"/>
    </location>
</feature>
<comment type="caution">
    <text evidence="6">The sequence shown here is derived from an EMBL/GenBank/DDBJ whole genome shotgun (WGS) entry which is preliminary data.</text>
</comment>
<feature type="transmembrane region" description="Helical" evidence="5">
    <location>
        <begin position="223"/>
        <end position="243"/>
    </location>
</feature>
<keyword evidence="7" id="KW-1185">Reference proteome</keyword>
<evidence type="ECO:0008006" key="8">
    <source>
        <dbReference type="Google" id="ProtNLM"/>
    </source>
</evidence>
<keyword evidence="3 5" id="KW-1133">Transmembrane helix</keyword>
<name>A0A8K1CVP7_PYTOL</name>
<dbReference type="Gene3D" id="1.20.1740.10">
    <property type="entry name" value="Amino acid/polyamine transporter I"/>
    <property type="match status" value="1"/>
</dbReference>
<evidence type="ECO:0000256" key="4">
    <source>
        <dbReference type="ARBA" id="ARBA00023136"/>
    </source>
</evidence>
<accession>A0A8K1CVP7</accession>
<dbReference type="Proteomes" id="UP000794436">
    <property type="component" value="Unassembled WGS sequence"/>
</dbReference>
<feature type="transmembrane region" description="Helical" evidence="5">
    <location>
        <begin position="368"/>
        <end position="386"/>
    </location>
</feature>
<keyword evidence="2 5" id="KW-0812">Transmembrane</keyword>
<keyword evidence="4 5" id="KW-0472">Membrane</keyword>
<dbReference type="InterPro" id="IPR002293">
    <property type="entry name" value="AA/rel_permease1"/>
</dbReference>
<dbReference type="Pfam" id="PF13520">
    <property type="entry name" value="AA_permease_2"/>
    <property type="match status" value="1"/>
</dbReference>
<gene>
    <name evidence="6" type="ORF">Poli38472_001701</name>
</gene>
<evidence type="ECO:0000313" key="7">
    <source>
        <dbReference type="Proteomes" id="UP000794436"/>
    </source>
</evidence>
<dbReference type="EMBL" id="SPLM01000001">
    <property type="protein sequence ID" value="TMW69545.1"/>
    <property type="molecule type" value="Genomic_DNA"/>
</dbReference>
<feature type="transmembrane region" description="Helical" evidence="5">
    <location>
        <begin position="76"/>
        <end position="95"/>
    </location>
</feature>
<evidence type="ECO:0000256" key="2">
    <source>
        <dbReference type="ARBA" id="ARBA00022692"/>
    </source>
</evidence>
<feature type="transmembrane region" description="Helical" evidence="5">
    <location>
        <begin position="426"/>
        <end position="446"/>
    </location>
</feature>
<evidence type="ECO:0000256" key="5">
    <source>
        <dbReference type="SAM" id="Phobius"/>
    </source>
</evidence>
<feature type="transmembrane region" description="Helical" evidence="5">
    <location>
        <begin position="180"/>
        <end position="203"/>
    </location>
</feature>
<organism evidence="6 7">
    <name type="scientific">Pythium oligandrum</name>
    <name type="common">Mycoparasitic fungus</name>
    <dbReference type="NCBI Taxonomy" id="41045"/>
    <lineage>
        <taxon>Eukaryota</taxon>
        <taxon>Sar</taxon>
        <taxon>Stramenopiles</taxon>
        <taxon>Oomycota</taxon>
        <taxon>Peronosporomycetes</taxon>
        <taxon>Pythiales</taxon>
        <taxon>Pythiaceae</taxon>
        <taxon>Pythium</taxon>
    </lineage>
</organism>
<comment type="subcellular location">
    <subcellularLocation>
        <location evidence="1">Membrane</location>
        <topology evidence="1">Multi-pass membrane protein</topology>
    </subcellularLocation>
</comment>
<dbReference type="OrthoDB" id="1718410at2759"/>
<protein>
    <recommendedName>
        <fullName evidence="8">Transmembrane protein</fullName>
    </recommendedName>
</protein>
<dbReference type="GO" id="GO:0015171">
    <property type="term" value="F:amino acid transmembrane transporter activity"/>
    <property type="evidence" value="ECO:0007669"/>
    <property type="project" value="TreeGrafter"/>
</dbReference>
<dbReference type="GO" id="GO:0016020">
    <property type="term" value="C:membrane"/>
    <property type="evidence" value="ECO:0007669"/>
    <property type="project" value="UniProtKB-SubCell"/>
</dbReference>
<feature type="transmembrane region" description="Helical" evidence="5">
    <location>
        <begin position="392"/>
        <end position="414"/>
    </location>
</feature>
<dbReference type="PANTHER" id="PTHR43243:SF11">
    <property type="entry name" value="AMINO ACID PERMEASE_ SLC12A DOMAIN-CONTAINING PROTEIN"/>
    <property type="match status" value="1"/>
</dbReference>
<evidence type="ECO:0000313" key="6">
    <source>
        <dbReference type="EMBL" id="TMW69545.1"/>
    </source>
</evidence>
<sequence>MIPVDWEPRGPVWTYPGLGSTQELEIPESDLEYLRMKAEFKPAQLSEWKATAICGNDILGSVLYSSGQVAVKAGKLAPVGMLLVSLVLYFFQSIYEEVVTAIPLNGGSYNVLLNTTSKRVAAFGAALGILSYLATGVVCSTTAVHYLGREVDLPVVGSTVGLLFVFAVLSILGINDSATVALGIFIHHVVVLSVLSVVAIIYVTHHPHIFRDNMSTPLPPVDFAGTVVDSNAVAAIFFGYGAGMLGVTGFETSAQFVEEQKPGVFRKTLRNMWAMSSGFNTLLTFMAIGVLPMEEIYTNKDTILAQMGLVAAGRWLGLWVAIDSFVALSGGVLTAYVGVTGLLRRLACDRVLPAFLLKQNPWRKTNHYIVLVFFLVAASLVIALNADNTVLAGVYTYAFLSLMALFSFGCMLMKAKRAEIPRDVHAPWWMCIFGFVFVIIGILANLLGDPKVLMYFALYFIAVAFIMMVMLDRVSILKLILAVLKSIVPSPTNEAPKDTTAKTNDPVESEVEFDRSISSSFFDRLAREARGMQHTGARGGRTITKAIIKINDTPIIFFCKHPDMTIINKAILYVRKNEQTSNLRVVHMYNESGDGGVESDSSVETRKEFENIIALFGHIYPKLKIDFLSLHGLFEPVTVQWVSETMCVPTNMMFITQPGDSNVHKVSALGLRVITA</sequence>
<dbReference type="PANTHER" id="PTHR43243">
    <property type="entry name" value="INNER MEMBRANE TRANSPORTER YGJI-RELATED"/>
    <property type="match status" value="1"/>
</dbReference>
<feature type="transmembrane region" description="Helical" evidence="5">
    <location>
        <begin position="120"/>
        <end position="146"/>
    </location>
</feature>
<feature type="transmembrane region" description="Helical" evidence="5">
    <location>
        <begin position="452"/>
        <end position="471"/>
    </location>
</feature>
<evidence type="ECO:0000256" key="3">
    <source>
        <dbReference type="ARBA" id="ARBA00022989"/>
    </source>
</evidence>
<feature type="transmembrane region" description="Helical" evidence="5">
    <location>
        <begin position="328"/>
        <end position="347"/>
    </location>
</feature>
<evidence type="ECO:0000256" key="1">
    <source>
        <dbReference type="ARBA" id="ARBA00004141"/>
    </source>
</evidence>
<feature type="transmembrane region" description="Helical" evidence="5">
    <location>
        <begin position="153"/>
        <end position="174"/>
    </location>
</feature>
<proteinExistence type="predicted"/>